<evidence type="ECO:0000256" key="7">
    <source>
        <dbReference type="ARBA" id="ARBA00023237"/>
    </source>
</evidence>
<dbReference type="SUPFAM" id="SSF56935">
    <property type="entry name" value="Porins"/>
    <property type="match status" value="1"/>
</dbReference>
<feature type="chain" id="PRO_5010538234" evidence="10">
    <location>
        <begin position="23"/>
        <end position="983"/>
    </location>
</feature>
<evidence type="ECO:0000256" key="1">
    <source>
        <dbReference type="ARBA" id="ARBA00004571"/>
    </source>
</evidence>
<keyword evidence="3 8" id="KW-1134">Transmembrane beta strand</keyword>
<feature type="signal peptide" evidence="10">
    <location>
        <begin position="1"/>
        <end position="22"/>
    </location>
</feature>
<keyword evidence="14" id="KW-1185">Reference proteome</keyword>
<evidence type="ECO:0000256" key="9">
    <source>
        <dbReference type="RuleBase" id="RU003357"/>
    </source>
</evidence>
<comment type="similarity">
    <text evidence="8 9">Belongs to the TonB-dependent receptor family.</text>
</comment>
<dbReference type="Pfam" id="PF00593">
    <property type="entry name" value="TonB_dep_Rec_b-barrel"/>
    <property type="match status" value="1"/>
</dbReference>
<protein>
    <submittedName>
        <fullName evidence="13">SusC/RagA family TonB-linked outer membrane protein</fullName>
    </submittedName>
</protein>
<dbReference type="RefSeq" id="WP_078771407.1">
    <property type="nucleotide sequence ID" value="NZ_JBKJBK010000005.1"/>
</dbReference>
<dbReference type="Gene3D" id="2.170.130.10">
    <property type="entry name" value="TonB-dependent receptor, plug domain"/>
    <property type="match status" value="1"/>
</dbReference>
<keyword evidence="4 8" id="KW-0812">Transmembrane</keyword>
<proteinExistence type="inferred from homology"/>
<dbReference type="InterPro" id="IPR036942">
    <property type="entry name" value="Beta-barrel_TonB_sf"/>
</dbReference>
<dbReference type="InterPro" id="IPR023996">
    <property type="entry name" value="TonB-dep_OMP_SusC/RagA"/>
</dbReference>
<dbReference type="EMBL" id="MAHX01000013">
    <property type="protein sequence ID" value="OPC65785.1"/>
    <property type="molecule type" value="Genomic_DNA"/>
</dbReference>
<gene>
    <name evidence="13" type="ORF">BAZ10_00665</name>
</gene>
<evidence type="ECO:0000256" key="8">
    <source>
        <dbReference type="PROSITE-ProRule" id="PRU01360"/>
    </source>
</evidence>
<feature type="domain" description="TonB-dependent receptor-like beta-barrel" evidence="11">
    <location>
        <begin position="361"/>
        <end position="830"/>
    </location>
</feature>
<comment type="caution">
    <text evidence="13">The sequence shown here is derived from an EMBL/GenBank/DDBJ whole genome shotgun (WGS) entry which is preliminary data.</text>
</comment>
<evidence type="ECO:0000313" key="14">
    <source>
        <dbReference type="Proteomes" id="UP000190813"/>
    </source>
</evidence>
<feature type="domain" description="TonB-dependent receptor plug" evidence="12">
    <location>
        <begin position="51"/>
        <end position="158"/>
    </location>
</feature>
<keyword evidence="2 8" id="KW-0813">Transport</keyword>
<evidence type="ECO:0000256" key="3">
    <source>
        <dbReference type="ARBA" id="ARBA00022452"/>
    </source>
</evidence>
<dbReference type="InterPro" id="IPR037066">
    <property type="entry name" value="Plug_dom_sf"/>
</dbReference>
<evidence type="ECO:0000256" key="10">
    <source>
        <dbReference type="SAM" id="SignalP"/>
    </source>
</evidence>
<keyword evidence="6 8" id="KW-0472">Membrane</keyword>
<organism evidence="13 14">
    <name type="scientific">Elizabethkingia occulta</name>
    <dbReference type="NCBI Taxonomy" id="1867263"/>
    <lineage>
        <taxon>Bacteria</taxon>
        <taxon>Pseudomonadati</taxon>
        <taxon>Bacteroidota</taxon>
        <taxon>Flavobacteriia</taxon>
        <taxon>Flavobacteriales</taxon>
        <taxon>Weeksellaceae</taxon>
        <taxon>Elizabethkingia</taxon>
    </lineage>
</organism>
<sequence>MKKLTNSVLVVVLSSAFVMVSAQKTKQDSAKTKSIEEVVITGALGIKKSKDAQTSAQQVVKGDELRQASNPDPILAMQGKVSGVQIRQTNSSVDGTNSIIIRGKRTITGSNEALVVIDNVISTATALQQLPPDVIESINIIKGAQGSALYGSQGVNGVVVVTTKRGARGGRMNVTFNSSVDFESPAYLPKRQTKYGQGWDGDRISVENGAWGPAFDDPKYAGKLLPYGIPLYDYNGDGKITINANTGADTPDSPASIYSPFAPYGKDNARDFFVNGTLYQNTITANVGGENSYLLMSLNNTQRGFVVDKDKLERTTALFKAGIKFDKWSFDGSVNIQKSYTSQTTPDIYYWLLQSSSDIPITRWKEHRDFAYGWNKYYGNPYWYIDNVRNNNSSYFINATGSVGYKINKNIDLLYRGSLQLTSSEYKAYNNGYSNVLLGSQIKAITSSYNQYNSQLARYYGDFIANFNYDLTDDLNLRVNAGHNYQEYKYSITTAGGTGMIIPQFYQVWNLANPTIPYNLNNGTTRYNVHALFANLDLAYKDYLFLNATARNEWSSILPKNNNSYFFPSVGVSFIPTKAFDFGGNVLNYMKIFGNYGTTTSSSAIGTYAIQNLSDLGYGFPYKGDLSFVVRTSQTDPNIRPEKVKKAEIGIALGFLKDRITFGGSLYQDDTNDLITNASTSRTSGLTLRTMNIGLLRNRGIDADLNIKIFNSKDFKWDIGMSLTTFDTNVLKVTDDTDEVFLGGYTFAGVYAKKGEGIILKGTGYQRDPQGRIIVNANTGDPLYTSTLESYGKVDPKYKLGFTTGLNYKGFQLSAVLEYSKGGKFFAGAKNGFAFSGELLESADFDRTKGGFVMPNSVYKDASGNYVPNTTVKTGGDNYSGVSSYYSNVYTNIADNFIIDATVFRIREIALSYSFPAEVIKPIGLTGFTIGIHARNPFTKLAKGNDNYNDPDTSFTNGNAQGLSTSSQYPVLKSYGVSLNLNF</sequence>
<dbReference type="Gene3D" id="2.40.170.20">
    <property type="entry name" value="TonB-dependent receptor, beta-barrel domain"/>
    <property type="match status" value="1"/>
</dbReference>
<evidence type="ECO:0000256" key="2">
    <source>
        <dbReference type="ARBA" id="ARBA00022448"/>
    </source>
</evidence>
<evidence type="ECO:0000256" key="4">
    <source>
        <dbReference type="ARBA" id="ARBA00022692"/>
    </source>
</evidence>
<evidence type="ECO:0000313" key="13">
    <source>
        <dbReference type="EMBL" id="OPC65785.1"/>
    </source>
</evidence>
<keyword evidence="7 8" id="KW-0998">Cell outer membrane</keyword>
<dbReference type="PROSITE" id="PS52016">
    <property type="entry name" value="TONB_DEPENDENT_REC_3"/>
    <property type="match status" value="1"/>
</dbReference>
<name>A0A1T3MME5_9FLAO</name>
<keyword evidence="10" id="KW-0732">Signal</keyword>
<dbReference type="InterPro" id="IPR012910">
    <property type="entry name" value="Plug_dom"/>
</dbReference>
<evidence type="ECO:0000259" key="12">
    <source>
        <dbReference type="Pfam" id="PF07715"/>
    </source>
</evidence>
<dbReference type="InterPro" id="IPR000531">
    <property type="entry name" value="Beta-barrel_TonB"/>
</dbReference>
<dbReference type="InterPro" id="IPR039426">
    <property type="entry name" value="TonB-dep_rcpt-like"/>
</dbReference>
<evidence type="ECO:0000259" key="11">
    <source>
        <dbReference type="Pfam" id="PF00593"/>
    </source>
</evidence>
<dbReference type="AlphaFoldDB" id="A0A1T3MME5"/>
<comment type="subcellular location">
    <subcellularLocation>
        <location evidence="1 8">Cell outer membrane</location>
        <topology evidence="1 8">Multi-pass membrane protein</topology>
    </subcellularLocation>
</comment>
<accession>A0A1T3MME5</accession>
<dbReference type="GO" id="GO:0009279">
    <property type="term" value="C:cell outer membrane"/>
    <property type="evidence" value="ECO:0007669"/>
    <property type="project" value="UniProtKB-SubCell"/>
</dbReference>
<dbReference type="Proteomes" id="UP000190813">
    <property type="component" value="Unassembled WGS sequence"/>
</dbReference>
<dbReference type="NCBIfam" id="TIGR04056">
    <property type="entry name" value="OMP_RagA_SusC"/>
    <property type="match status" value="1"/>
</dbReference>
<evidence type="ECO:0000256" key="5">
    <source>
        <dbReference type="ARBA" id="ARBA00023077"/>
    </source>
</evidence>
<evidence type="ECO:0000256" key="6">
    <source>
        <dbReference type="ARBA" id="ARBA00023136"/>
    </source>
</evidence>
<reference evidence="13 14" key="1">
    <citation type="submission" date="2016-06" db="EMBL/GenBank/DDBJ databases">
        <title>Revisiting the taxonomy of the Elizabethkingia Genus based on Whole-Genome Sequencing, Optical Mapping, and MALDI-TOF.</title>
        <authorList>
            <person name="Nicholson A.C."/>
        </authorList>
    </citation>
    <scope>NUCLEOTIDE SEQUENCE [LARGE SCALE GENOMIC DNA]</scope>
    <source>
        <strain evidence="13 14">G4070</strain>
    </source>
</reference>
<dbReference type="Pfam" id="PF07715">
    <property type="entry name" value="Plug"/>
    <property type="match status" value="1"/>
</dbReference>
<keyword evidence="5 9" id="KW-0798">TonB box</keyword>